<dbReference type="PANTHER" id="PTHR38926:SF5">
    <property type="entry name" value="F-BOX AND LEUCINE-RICH REPEAT PROTEIN 6"/>
    <property type="match status" value="1"/>
</dbReference>
<dbReference type="AlphaFoldDB" id="A0A4Y7T6K9"/>
<dbReference type="InterPro" id="IPR055411">
    <property type="entry name" value="LRR_FXL15/At3g58940/PEG3-like"/>
</dbReference>
<dbReference type="Pfam" id="PF24758">
    <property type="entry name" value="LRR_At5g56370"/>
    <property type="match status" value="1"/>
</dbReference>
<proteinExistence type="predicted"/>
<gene>
    <name evidence="3" type="ORF">FA13DRAFT_1734895</name>
</gene>
<comment type="caution">
    <text evidence="3">The sequence shown here is derived from an EMBL/GenBank/DDBJ whole genome shotgun (WGS) entry which is preliminary data.</text>
</comment>
<dbReference type="STRING" id="71717.A0A4Y7T6K9"/>
<reference evidence="3 4" key="1">
    <citation type="journal article" date="2019" name="Nat. Ecol. Evol.">
        <title>Megaphylogeny resolves global patterns of mushroom evolution.</title>
        <authorList>
            <person name="Varga T."/>
            <person name="Krizsan K."/>
            <person name="Foldi C."/>
            <person name="Dima B."/>
            <person name="Sanchez-Garcia M."/>
            <person name="Sanchez-Ramirez S."/>
            <person name="Szollosi G.J."/>
            <person name="Szarkandi J.G."/>
            <person name="Papp V."/>
            <person name="Albert L."/>
            <person name="Andreopoulos W."/>
            <person name="Angelini C."/>
            <person name="Antonin V."/>
            <person name="Barry K.W."/>
            <person name="Bougher N.L."/>
            <person name="Buchanan P."/>
            <person name="Buyck B."/>
            <person name="Bense V."/>
            <person name="Catcheside P."/>
            <person name="Chovatia M."/>
            <person name="Cooper J."/>
            <person name="Damon W."/>
            <person name="Desjardin D."/>
            <person name="Finy P."/>
            <person name="Geml J."/>
            <person name="Haridas S."/>
            <person name="Hughes K."/>
            <person name="Justo A."/>
            <person name="Karasinski D."/>
            <person name="Kautmanova I."/>
            <person name="Kiss B."/>
            <person name="Kocsube S."/>
            <person name="Kotiranta H."/>
            <person name="LaButti K.M."/>
            <person name="Lechner B.E."/>
            <person name="Liimatainen K."/>
            <person name="Lipzen A."/>
            <person name="Lukacs Z."/>
            <person name="Mihaltcheva S."/>
            <person name="Morgado L.N."/>
            <person name="Niskanen T."/>
            <person name="Noordeloos M.E."/>
            <person name="Ohm R.A."/>
            <person name="Ortiz-Santana B."/>
            <person name="Ovrebo C."/>
            <person name="Racz N."/>
            <person name="Riley R."/>
            <person name="Savchenko A."/>
            <person name="Shiryaev A."/>
            <person name="Soop K."/>
            <person name="Spirin V."/>
            <person name="Szebenyi C."/>
            <person name="Tomsovsky M."/>
            <person name="Tulloss R.E."/>
            <person name="Uehling J."/>
            <person name="Grigoriev I.V."/>
            <person name="Vagvolgyi C."/>
            <person name="Papp T."/>
            <person name="Martin F.M."/>
            <person name="Miettinen O."/>
            <person name="Hibbett D.S."/>
            <person name="Nagy L.G."/>
        </authorList>
    </citation>
    <scope>NUCLEOTIDE SEQUENCE [LARGE SCALE GENOMIC DNA]</scope>
    <source>
        <strain evidence="3 4">FP101781</strain>
    </source>
</reference>
<dbReference type="Pfam" id="PF12937">
    <property type="entry name" value="F-box-like"/>
    <property type="match status" value="1"/>
</dbReference>
<dbReference type="Gene3D" id="3.80.10.10">
    <property type="entry name" value="Ribonuclease Inhibitor"/>
    <property type="match status" value="1"/>
</dbReference>
<dbReference type="InterPro" id="IPR001810">
    <property type="entry name" value="F-box_dom"/>
</dbReference>
<dbReference type="EMBL" id="QPFP01000028">
    <property type="protein sequence ID" value="TEB29232.1"/>
    <property type="molecule type" value="Genomic_DNA"/>
</dbReference>
<dbReference type="SUPFAM" id="SSF52047">
    <property type="entry name" value="RNI-like"/>
    <property type="match status" value="1"/>
</dbReference>
<evidence type="ECO:0000259" key="2">
    <source>
        <dbReference type="Pfam" id="PF24758"/>
    </source>
</evidence>
<dbReference type="SUPFAM" id="SSF81383">
    <property type="entry name" value="F-box domain"/>
    <property type="match status" value="1"/>
</dbReference>
<feature type="domain" description="F-box" evidence="1">
    <location>
        <begin position="35"/>
        <end position="86"/>
    </location>
</feature>
<keyword evidence="4" id="KW-1185">Reference proteome</keyword>
<feature type="domain" description="F-box/LRR-repeat protein 15/At3g58940/PEG3-like LRR" evidence="2">
    <location>
        <begin position="254"/>
        <end position="408"/>
    </location>
</feature>
<evidence type="ECO:0000313" key="4">
    <source>
        <dbReference type="Proteomes" id="UP000298030"/>
    </source>
</evidence>
<organism evidence="3 4">
    <name type="scientific">Coprinellus micaceus</name>
    <name type="common">Glistening ink-cap mushroom</name>
    <name type="synonym">Coprinus micaceus</name>
    <dbReference type="NCBI Taxonomy" id="71717"/>
    <lineage>
        <taxon>Eukaryota</taxon>
        <taxon>Fungi</taxon>
        <taxon>Dikarya</taxon>
        <taxon>Basidiomycota</taxon>
        <taxon>Agaricomycotina</taxon>
        <taxon>Agaricomycetes</taxon>
        <taxon>Agaricomycetidae</taxon>
        <taxon>Agaricales</taxon>
        <taxon>Agaricineae</taxon>
        <taxon>Psathyrellaceae</taxon>
        <taxon>Coprinellus</taxon>
    </lineage>
</organism>
<dbReference type="InterPro" id="IPR032675">
    <property type="entry name" value="LRR_dom_sf"/>
</dbReference>
<dbReference type="PANTHER" id="PTHR38926">
    <property type="entry name" value="F-BOX DOMAIN CONTAINING PROTEIN, EXPRESSED"/>
    <property type="match status" value="1"/>
</dbReference>
<protein>
    <submittedName>
        <fullName evidence="3">Uncharacterized protein</fullName>
    </submittedName>
</protein>
<name>A0A4Y7T6K9_COPMI</name>
<dbReference type="Proteomes" id="UP000298030">
    <property type="component" value="Unassembled WGS sequence"/>
</dbReference>
<dbReference type="OrthoDB" id="3252356at2759"/>
<dbReference type="InterPro" id="IPR036047">
    <property type="entry name" value="F-box-like_dom_sf"/>
</dbReference>
<sequence length="521" mass="58604">MKTLLRIRNFFSAHMPHLGSPRRRHSVREVRSPMDCIPNEILSVVFHLIFLDPDENPTSSSSVSQVCSRWRDLAISTPKLWTRIAFTFPTTDAQHMYVGLCLERSDSQPLSILMDCRDPEWDWDEENHQFGWSAMQSILEQLLPHADRWETLDILTDTWLPIYSFLRITSSNNITRLPHLLSISLSRCNAYFAATGQTFQPLAFSEPITLFGGAAIPKLREVCLVGVHVDWDNSPLQDLTTLEFKYHAHNVLPTLAQFNVILDNCPRLEQLAILGWGPRLDANPQMDVTAIVLPSLRKLSFGFVDISYGTQLLSMLQVPSLKELSLEDIRSTVTPYPMDIHDSTQLLHWLYTSQPAARASFASTTSDPSLPINPIPLQAVQFLELHNIHSNEATFASFFQCFPSVTSLKCTEVADEALLALSLFTVDYPRRLQNDRTGSRVGCHCPSLQTLHCQDATPQVLVDLVAERAVVGSVPPLRSVTLEYARNVKPTYDSEEYARLERTGIRILGSTPSGSEASDSE</sequence>
<evidence type="ECO:0000313" key="3">
    <source>
        <dbReference type="EMBL" id="TEB29232.1"/>
    </source>
</evidence>
<evidence type="ECO:0000259" key="1">
    <source>
        <dbReference type="Pfam" id="PF12937"/>
    </source>
</evidence>
<dbReference type="Gene3D" id="1.20.1280.50">
    <property type="match status" value="1"/>
</dbReference>
<accession>A0A4Y7T6K9</accession>